<dbReference type="GO" id="GO:0003677">
    <property type="term" value="F:DNA binding"/>
    <property type="evidence" value="ECO:0007669"/>
    <property type="project" value="UniProtKB-KW"/>
</dbReference>
<evidence type="ECO:0000259" key="4">
    <source>
        <dbReference type="PROSITE" id="PS50949"/>
    </source>
</evidence>
<proteinExistence type="predicted"/>
<dbReference type="EMBL" id="DVFK01000050">
    <property type="protein sequence ID" value="HIQ67536.1"/>
    <property type="molecule type" value="Genomic_DNA"/>
</dbReference>
<reference evidence="5" key="1">
    <citation type="submission" date="2020-10" db="EMBL/GenBank/DDBJ databases">
        <authorList>
            <person name="Gilroy R."/>
        </authorList>
    </citation>
    <scope>NUCLEOTIDE SEQUENCE</scope>
    <source>
        <strain evidence="5">13361</strain>
    </source>
</reference>
<dbReference type="InterPro" id="IPR036390">
    <property type="entry name" value="WH_DNA-bd_sf"/>
</dbReference>
<dbReference type="Pfam" id="PF00392">
    <property type="entry name" value="GntR"/>
    <property type="match status" value="1"/>
</dbReference>
<reference evidence="5" key="2">
    <citation type="journal article" date="2021" name="PeerJ">
        <title>Extensive microbial diversity within the chicken gut microbiome revealed by metagenomics and culture.</title>
        <authorList>
            <person name="Gilroy R."/>
            <person name="Ravi A."/>
            <person name="Getino M."/>
            <person name="Pursley I."/>
            <person name="Horton D.L."/>
            <person name="Alikhan N.F."/>
            <person name="Baker D."/>
            <person name="Gharbi K."/>
            <person name="Hall N."/>
            <person name="Watson M."/>
            <person name="Adriaenssens E.M."/>
            <person name="Foster-Nyarko E."/>
            <person name="Jarju S."/>
            <person name="Secka A."/>
            <person name="Antonio M."/>
            <person name="Oren A."/>
            <person name="Chaudhuri R.R."/>
            <person name="La Ragione R."/>
            <person name="Hildebrand F."/>
            <person name="Pallen M.J."/>
        </authorList>
    </citation>
    <scope>NUCLEOTIDE SEQUENCE</scope>
    <source>
        <strain evidence="5">13361</strain>
    </source>
</reference>
<gene>
    <name evidence="5" type="ORF">IAB74_03375</name>
</gene>
<comment type="caution">
    <text evidence="5">The sequence shown here is derived from an EMBL/GenBank/DDBJ whole genome shotgun (WGS) entry which is preliminary data.</text>
</comment>
<dbReference type="PANTHER" id="PTHR38445">
    <property type="entry name" value="HTH-TYPE TRANSCRIPTIONAL REPRESSOR YTRA"/>
    <property type="match status" value="1"/>
</dbReference>
<evidence type="ECO:0000256" key="2">
    <source>
        <dbReference type="ARBA" id="ARBA00023125"/>
    </source>
</evidence>
<dbReference type="GO" id="GO:0003700">
    <property type="term" value="F:DNA-binding transcription factor activity"/>
    <property type="evidence" value="ECO:0007669"/>
    <property type="project" value="InterPro"/>
</dbReference>
<name>A0A9D1CLA0_9FIRM</name>
<dbReference type="Gene3D" id="1.10.10.10">
    <property type="entry name" value="Winged helix-like DNA-binding domain superfamily/Winged helix DNA-binding domain"/>
    <property type="match status" value="1"/>
</dbReference>
<dbReference type="SMART" id="SM00345">
    <property type="entry name" value="HTH_GNTR"/>
    <property type="match status" value="1"/>
</dbReference>
<dbReference type="InterPro" id="IPR000524">
    <property type="entry name" value="Tscrpt_reg_HTH_GntR"/>
</dbReference>
<evidence type="ECO:0000313" key="5">
    <source>
        <dbReference type="EMBL" id="HIQ67536.1"/>
    </source>
</evidence>
<keyword evidence="3" id="KW-0804">Transcription</keyword>
<protein>
    <submittedName>
        <fullName evidence="5">GntR family transcriptional regulator</fullName>
    </submittedName>
</protein>
<dbReference type="SUPFAM" id="SSF46785">
    <property type="entry name" value="Winged helix' DNA-binding domain"/>
    <property type="match status" value="1"/>
</dbReference>
<keyword evidence="2" id="KW-0238">DNA-binding</keyword>
<accession>A0A9D1CLA0</accession>
<organism evidence="5 6">
    <name type="scientific">Candidatus Faecousia excrementigallinarum</name>
    <dbReference type="NCBI Taxonomy" id="2840806"/>
    <lineage>
        <taxon>Bacteria</taxon>
        <taxon>Bacillati</taxon>
        <taxon>Bacillota</taxon>
        <taxon>Clostridia</taxon>
        <taxon>Eubacteriales</taxon>
        <taxon>Oscillospiraceae</taxon>
        <taxon>Faecousia</taxon>
    </lineage>
</organism>
<dbReference type="CDD" id="cd07377">
    <property type="entry name" value="WHTH_GntR"/>
    <property type="match status" value="1"/>
</dbReference>
<evidence type="ECO:0000313" key="6">
    <source>
        <dbReference type="Proteomes" id="UP000886796"/>
    </source>
</evidence>
<evidence type="ECO:0000256" key="1">
    <source>
        <dbReference type="ARBA" id="ARBA00023015"/>
    </source>
</evidence>
<dbReference type="PANTHER" id="PTHR38445:SF6">
    <property type="entry name" value="GNTR-FAMILY TRANSCRIPTIONAL REGULATOR"/>
    <property type="match status" value="1"/>
</dbReference>
<feature type="domain" description="HTH gntR-type" evidence="4">
    <location>
        <begin position="9"/>
        <end position="77"/>
    </location>
</feature>
<dbReference type="PROSITE" id="PS50949">
    <property type="entry name" value="HTH_GNTR"/>
    <property type="match status" value="1"/>
</dbReference>
<dbReference type="InterPro" id="IPR036388">
    <property type="entry name" value="WH-like_DNA-bd_sf"/>
</dbReference>
<dbReference type="Proteomes" id="UP000886796">
    <property type="component" value="Unassembled WGS sequence"/>
</dbReference>
<keyword evidence="1" id="KW-0805">Transcription regulation</keyword>
<sequence length="122" mass="13746">MEWSFQDGLPIWQQLYETLRREIAIGGYAPGSKMPTVRELAAQAGVNPNTMQRALSQLESDNLVITNRTAGRTVTEDTEILQKVRRELAQHQVQTYLQQMALLGYTAGEAAQLLIQNKEETL</sequence>
<evidence type="ECO:0000256" key="3">
    <source>
        <dbReference type="ARBA" id="ARBA00023163"/>
    </source>
</evidence>
<dbReference type="AlphaFoldDB" id="A0A9D1CLA0"/>